<sequence>MLKILYIGFSVLTGLLAGYSLISGATWTAPYIVLLLGIALLLTGIDERMKDKKGLGNISIFAGLFSIVIAISIFMTPG</sequence>
<keyword evidence="1" id="KW-1133">Transmembrane helix</keyword>
<dbReference type="AlphaFoldDB" id="A0A433RWL3"/>
<feature type="transmembrane region" description="Helical" evidence="1">
    <location>
        <begin position="28"/>
        <end position="45"/>
    </location>
</feature>
<accession>A0A433RWL3</accession>
<dbReference type="RefSeq" id="WP_158620968.1">
    <property type="nucleotide sequence ID" value="NZ_JTFC01000015.1"/>
</dbReference>
<evidence type="ECO:0000256" key="1">
    <source>
        <dbReference type="SAM" id="Phobius"/>
    </source>
</evidence>
<evidence type="ECO:0000313" key="3">
    <source>
        <dbReference type="Proteomes" id="UP000288623"/>
    </source>
</evidence>
<keyword evidence="1" id="KW-0472">Membrane</keyword>
<evidence type="ECO:0008006" key="4">
    <source>
        <dbReference type="Google" id="ProtNLM"/>
    </source>
</evidence>
<feature type="transmembrane region" description="Helical" evidence="1">
    <location>
        <begin position="57"/>
        <end position="75"/>
    </location>
</feature>
<name>A0A433RWL3_9BACL</name>
<dbReference type="InterPro" id="IPR025018">
    <property type="entry name" value="DUF3953"/>
</dbReference>
<comment type="caution">
    <text evidence="2">The sequence shown here is derived from an EMBL/GenBank/DDBJ whole genome shotgun (WGS) entry which is preliminary data.</text>
</comment>
<evidence type="ECO:0000313" key="2">
    <source>
        <dbReference type="EMBL" id="RUS57686.1"/>
    </source>
</evidence>
<reference evidence="2 3" key="1">
    <citation type="submission" date="2014-11" db="EMBL/GenBank/DDBJ databases">
        <title>Genome sequence and analysis of novel Kurthia sp.</title>
        <authorList>
            <person name="Lawson J.N."/>
            <person name="Gonzalez J.E."/>
            <person name="Rinauldi L."/>
            <person name="Xuan Z."/>
            <person name="Firman A."/>
            <person name="Shaddox L."/>
            <person name="Trudeau A."/>
            <person name="Shah S."/>
            <person name="Reiman D."/>
        </authorList>
    </citation>
    <scope>NUCLEOTIDE SEQUENCE [LARGE SCALE GENOMIC DNA]</scope>
    <source>
        <strain evidence="2 3">3B1D</strain>
    </source>
</reference>
<gene>
    <name evidence="2" type="ORF">QI30_04685</name>
</gene>
<keyword evidence="3" id="KW-1185">Reference proteome</keyword>
<dbReference type="Pfam" id="PF13129">
    <property type="entry name" value="DUF3953"/>
    <property type="match status" value="1"/>
</dbReference>
<dbReference type="EMBL" id="JTFC01000015">
    <property type="protein sequence ID" value="RUS57686.1"/>
    <property type="molecule type" value="Genomic_DNA"/>
</dbReference>
<dbReference type="Proteomes" id="UP000288623">
    <property type="component" value="Unassembled WGS sequence"/>
</dbReference>
<protein>
    <recommendedName>
        <fullName evidence="4">DUF3953 domain-containing protein</fullName>
    </recommendedName>
</protein>
<keyword evidence="1" id="KW-0812">Transmembrane</keyword>
<organism evidence="2 3">
    <name type="scientific">Candidatus Kurthia intestinigallinarum</name>
    <dbReference type="NCBI Taxonomy" id="1562256"/>
    <lineage>
        <taxon>Bacteria</taxon>
        <taxon>Bacillati</taxon>
        <taxon>Bacillota</taxon>
        <taxon>Bacilli</taxon>
        <taxon>Bacillales</taxon>
        <taxon>Caryophanaceae</taxon>
        <taxon>Kurthia</taxon>
    </lineage>
</organism>
<proteinExistence type="predicted"/>